<name>L1KSY5_9ACTN</name>
<dbReference type="EMBL" id="AEJC01000429">
    <property type="protein sequence ID" value="EKX63493.1"/>
    <property type="molecule type" value="Genomic_DNA"/>
</dbReference>
<sequence length="103" mass="10748">GRTDAGVARERQAQRGGVDVDDTALGVVHEHGLAEAEFGGERLAVDAVGHHGALAYDAQFVAVSTAGAAEHPQHVEVSHARIEAPLDDTPRTEASVEACDKSR</sequence>
<organism evidence="2 3">
    <name type="scientific">Streptomyces ipomoeae 91-03</name>
    <dbReference type="NCBI Taxonomy" id="698759"/>
    <lineage>
        <taxon>Bacteria</taxon>
        <taxon>Bacillati</taxon>
        <taxon>Actinomycetota</taxon>
        <taxon>Actinomycetes</taxon>
        <taxon>Kitasatosporales</taxon>
        <taxon>Streptomycetaceae</taxon>
        <taxon>Streptomyces</taxon>
    </lineage>
</organism>
<keyword evidence="3" id="KW-1185">Reference proteome</keyword>
<reference evidence="2 3" key="1">
    <citation type="submission" date="2012-11" db="EMBL/GenBank/DDBJ databases">
        <authorList>
            <person name="Huguet-Tapia J.C."/>
            <person name="Durkin A.S."/>
            <person name="Pettis G.S."/>
            <person name="Badger J.H."/>
        </authorList>
    </citation>
    <scope>NUCLEOTIDE SEQUENCE [LARGE SCALE GENOMIC DNA]</scope>
    <source>
        <strain evidence="2 3">91-03</strain>
    </source>
</reference>
<accession>L1KSY5</accession>
<dbReference type="Proteomes" id="UP000010411">
    <property type="component" value="Unassembled WGS sequence"/>
</dbReference>
<protein>
    <submittedName>
        <fullName evidence="2">Uncharacterized protein</fullName>
    </submittedName>
</protein>
<gene>
    <name evidence="2" type="ORF">STRIP9103_02486</name>
</gene>
<proteinExistence type="predicted"/>
<feature type="non-terminal residue" evidence="2">
    <location>
        <position position="1"/>
    </location>
</feature>
<evidence type="ECO:0000256" key="1">
    <source>
        <dbReference type="SAM" id="MobiDB-lite"/>
    </source>
</evidence>
<feature type="region of interest" description="Disordered" evidence="1">
    <location>
        <begin position="81"/>
        <end position="103"/>
    </location>
</feature>
<comment type="caution">
    <text evidence="2">The sequence shown here is derived from an EMBL/GenBank/DDBJ whole genome shotgun (WGS) entry which is preliminary data.</text>
</comment>
<evidence type="ECO:0000313" key="3">
    <source>
        <dbReference type="Proteomes" id="UP000010411"/>
    </source>
</evidence>
<feature type="compositionally biased region" description="Basic and acidic residues" evidence="1">
    <location>
        <begin position="81"/>
        <end position="91"/>
    </location>
</feature>
<dbReference type="AlphaFoldDB" id="L1KSY5"/>
<evidence type="ECO:0000313" key="2">
    <source>
        <dbReference type="EMBL" id="EKX63493.1"/>
    </source>
</evidence>